<keyword evidence="3" id="KW-1185">Reference proteome</keyword>
<feature type="region of interest" description="Disordered" evidence="1">
    <location>
        <begin position="466"/>
        <end position="512"/>
    </location>
</feature>
<reference evidence="2" key="1">
    <citation type="submission" date="2022-01" db="EMBL/GenBank/DDBJ databases">
        <title>Genome-Based Taxonomic Classification of the Phylum Actinobacteria.</title>
        <authorList>
            <person name="Gao Y."/>
        </authorList>
    </citation>
    <scope>NUCLEOTIDE SEQUENCE</scope>
    <source>
        <strain evidence="2">KLBMP 8922</strain>
    </source>
</reference>
<protein>
    <submittedName>
        <fullName evidence="2">Uncharacterized protein</fullName>
    </submittedName>
</protein>
<evidence type="ECO:0000256" key="1">
    <source>
        <dbReference type="SAM" id="MobiDB-lite"/>
    </source>
</evidence>
<feature type="region of interest" description="Disordered" evidence="1">
    <location>
        <begin position="206"/>
        <end position="230"/>
    </location>
</feature>
<evidence type="ECO:0000313" key="3">
    <source>
        <dbReference type="Proteomes" id="UP001165378"/>
    </source>
</evidence>
<sequence length="512" mass="56371">MSAVTALGRLRAAATGYAQPAATVRHRHLSDRPLVFVPYAMAGEAFAPLAALIGDDPDAPHLFVVPQPRDRQRRFAHVAELARILVPYLTEHLSSTETVERRNDEAYERALDAPQVIVPSRGGIEYLHLLGRSTRFRRTEGEYAVHPDVPLMGRWCTYLADRARMPGSSVLLALTDLLTQTWSTGQSDLENGELAALMGWVDPERGRTGAETARDAEGAPPAGPATAPEFDEKLAPLIAAYDTAERAENSRAAARAEERIRDLLGVELMPTWHRVWRGLELMRELPPGASVAGRWETDRMSYSLFAADLDSPDSRPQPRIPGAVAAAQQLSRREQAQSRLDTEQLRDDPLLMAEARLSGQAFRGRVAAVEADRMVTEPGKKQARPRPLLVVRTTDEPLLLRETELECVERPKARAKLIAVADGPDGTREVRIELTGGMGRGKTPEEGSIPEEGELLCWTVAASGFRGGPKWPSPEETPWTHGGPPEPRKELQEGEVRQPDEEELAAAEEPWV</sequence>
<evidence type="ECO:0000313" key="2">
    <source>
        <dbReference type="EMBL" id="MCF2532625.1"/>
    </source>
</evidence>
<comment type="caution">
    <text evidence="2">The sequence shown here is derived from an EMBL/GenBank/DDBJ whole genome shotgun (WGS) entry which is preliminary data.</text>
</comment>
<organism evidence="2 3">
    <name type="scientific">Yinghuangia soli</name>
    <dbReference type="NCBI Taxonomy" id="2908204"/>
    <lineage>
        <taxon>Bacteria</taxon>
        <taxon>Bacillati</taxon>
        <taxon>Actinomycetota</taxon>
        <taxon>Actinomycetes</taxon>
        <taxon>Kitasatosporales</taxon>
        <taxon>Streptomycetaceae</taxon>
        <taxon>Yinghuangia</taxon>
    </lineage>
</organism>
<feature type="compositionally biased region" description="Basic and acidic residues" evidence="1">
    <location>
        <begin position="206"/>
        <end position="217"/>
    </location>
</feature>
<gene>
    <name evidence="2" type="ORF">LZ495_36195</name>
</gene>
<feature type="compositionally biased region" description="Low complexity" evidence="1">
    <location>
        <begin position="218"/>
        <end position="228"/>
    </location>
</feature>
<dbReference type="EMBL" id="JAKFHA010000036">
    <property type="protein sequence ID" value="MCF2532625.1"/>
    <property type="molecule type" value="Genomic_DNA"/>
</dbReference>
<dbReference type="Proteomes" id="UP001165378">
    <property type="component" value="Unassembled WGS sequence"/>
</dbReference>
<feature type="compositionally biased region" description="Basic and acidic residues" evidence="1">
    <location>
        <begin position="486"/>
        <end position="499"/>
    </location>
</feature>
<dbReference type="AlphaFoldDB" id="A0AA41Q834"/>
<dbReference type="RefSeq" id="WP_235057399.1">
    <property type="nucleotide sequence ID" value="NZ_JAKFHA010000036.1"/>
</dbReference>
<feature type="compositionally biased region" description="Acidic residues" evidence="1">
    <location>
        <begin position="500"/>
        <end position="512"/>
    </location>
</feature>
<name>A0AA41Q834_9ACTN</name>
<accession>A0AA41Q834</accession>
<proteinExistence type="predicted"/>